<dbReference type="RefSeq" id="WP_245450095.1">
    <property type="nucleotide sequence ID" value="NZ_CAKNFM010000006.1"/>
</dbReference>
<sequence length="203" mass="22335">MTTASAIMATLGLKRHPTCGYVQETYRSHHSLPASSLPDGYQGPRPAGSALYFMVTTDAHIVMHRIRGDQIYHHYLGDPLQVLLLYPDGTGEIRVVGPDLEAGMRPQLLIPGGTFHMSRLEHHQGFALLGSSEWIGVEPPDVELGDFEDLSRRYPAMRDIMMDFMASAGSPSGPLREALRHREALLDEALKETFPGSDTPSIA</sequence>
<evidence type="ECO:0000313" key="2">
    <source>
        <dbReference type="EMBL" id="PXW54702.1"/>
    </source>
</evidence>
<dbReference type="PANTHER" id="PTHR33387:SF3">
    <property type="entry name" value="DUF985 DOMAIN-CONTAINING PROTEIN"/>
    <property type="match status" value="1"/>
</dbReference>
<feature type="domain" description="DUF985" evidence="1">
    <location>
        <begin position="6"/>
        <end position="132"/>
    </location>
</feature>
<organism evidence="2 3">
    <name type="scientific">Chelatococcus asaccharovorans</name>
    <dbReference type="NCBI Taxonomy" id="28210"/>
    <lineage>
        <taxon>Bacteria</taxon>
        <taxon>Pseudomonadati</taxon>
        <taxon>Pseudomonadota</taxon>
        <taxon>Alphaproteobacteria</taxon>
        <taxon>Hyphomicrobiales</taxon>
        <taxon>Chelatococcaceae</taxon>
        <taxon>Chelatococcus</taxon>
    </lineage>
</organism>
<dbReference type="PANTHER" id="PTHR33387">
    <property type="entry name" value="RMLC-LIKE JELLY ROLL FOLD PROTEIN"/>
    <property type="match status" value="1"/>
</dbReference>
<dbReference type="InterPro" id="IPR011051">
    <property type="entry name" value="RmlC_Cupin_sf"/>
</dbReference>
<evidence type="ECO:0000259" key="1">
    <source>
        <dbReference type="Pfam" id="PF06172"/>
    </source>
</evidence>
<proteinExistence type="predicted"/>
<comment type="caution">
    <text evidence="2">The sequence shown here is derived from an EMBL/GenBank/DDBJ whole genome shotgun (WGS) entry which is preliminary data.</text>
</comment>
<dbReference type="InterPro" id="IPR009327">
    <property type="entry name" value="Cupin_DUF985"/>
</dbReference>
<reference evidence="2 3" key="1">
    <citation type="submission" date="2018-05" db="EMBL/GenBank/DDBJ databases">
        <title>Genomic Encyclopedia of Type Strains, Phase IV (KMG-IV): sequencing the most valuable type-strain genomes for metagenomic binning, comparative biology and taxonomic classification.</title>
        <authorList>
            <person name="Goeker M."/>
        </authorList>
    </citation>
    <scope>NUCLEOTIDE SEQUENCE [LARGE SCALE GENOMIC DNA]</scope>
    <source>
        <strain evidence="2 3">DSM 6462</strain>
    </source>
</reference>
<evidence type="ECO:0000313" key="3">
    <source>
        <dbReference type="Proteomes" id="UP000248021"/>
    </source>
</evidence>
<keyword evidence="3" id="KW-1185">Reference proteome</keyword>
<protein>
    <recommendedName>
        <fullName evidence="1">DUF985 domain-containing protein</fullName>
    </recommendedName>
</protein>
<dbReference type="Pfam" id="PF06172">
    <property type="entry name" value="Cupin_5"/>
    <property type="match status" value="1"/>
</dbReference>
<dbReference type="CDD" id="cd06121">
    <property type="entry name" value="cupin_YML079wp"/>
    <property type="match status" value="1"/>
</dbReference>
<dbReference type="AlphaFoldDB" id="A0A2V3TYU7"/>
<name>A0A2V3TYU7_9HYPH</name>
<accession>A0A2V3TYU7</accession>
<gene>
    <name evidence="2" type="ORF">C7450_111235</name>
</gene>
<dbReference type="EMBL" id="QJJK01000011">
    <property type="protein sequence ID" value="PXW54702.1"/>
    <property type="molecule type" value="Genomic_DNA"/>
</dbReference>
<dbReference type="Proteomes" id="UP000248021">
    <property type="component" value="Unassembled WGS sequence"/>
</dbReference>
<dbReference type="InterPro" id="IPR039935">
    <property type="entry name" value="YML079W-like"/>
</dbReference>
<dbReference type="Gene3D" id="2.60.120.10">
    <property type="entry name" value="Jelly Rolls"/>
    <property type="match status" value="1"/>
</dbReference>
<dbReference type="InterPro" id="IPR014710">
    <property type="entry name" value="RmlC-like_jellyroll"/>
</dbReference>
<dbReference type="SUPFAM" id="SSF51182">
    <property type="entry name" value="RmlC-like cupins"/>
    <property type="match status" value="1"/>
</dbReference>